<evidence type="ECO:0000256" key="1">
    <source>
        <dbReference type="ARBA" id="ARBA00009009"/>
    </source>
</evidence>
<keyword evidence="7" id="KW-1185">Reference proteome</keyword>
<dbReference type="EMBL" id="ABCP01000020">
    <property type="protein sequence ID" value="EDM47282.1"/>
    <property type="molecule type" value="Genomic_DNA"/>
</dbReference>
<dbReference type="SUPFAM" id="SSF56601">
    <property type="entry name" value="beta-lactamase/transpeptidase-like"/>
    <property type="match status" value="1"/>
</dbReference>
<evidence type="ECO:0000313" key="6">
    <source>
        <dbReference type="EMBL" id="EDM47282.1"/>
    </source>
</evidence>
<dbReference type="PANTHER" id="PTHR35333:SF3">
    <property type="entry name" value="BETA-LACTAMASE-TYPE TRANSPEPTIDASE FOLD CONTAINING PROTEIN"/>
    <property type="match status" value="1"/>
</dbReference>
<dbReference type="GO" id="GO:0046677">
    <property type="term" value="P:response to antibiotic"/>
    <property type="evidence" value="ECO:0007669"/>
    <property type="project" value="UniProtKB-KW"/>
</dbReference>
<evidence type="ECO:0000259" key="5">
    <source>
        <dbReference type="Pfam" id="PF00144"/>
    </source>
</evidence>
<evidence type="ECO:0000256" key="2">
    <source>
        <dbReference type="ARBA" id="ARBA00012865"/>
    </source>
</evidence>
<comment type="similarity">
    <text evidence="1">Belongs to the class-A beta-lactamase family.</text>
</comment>
<organism evidence="6 7">
    <name type="scientific">Marinobacter algicola DG893</name>
    <dbReference type="NCBI Taxonomy" id="443152"/>
    <lineage>
        <taxon>Bacteria</taxon>
        <taxon>Pseudomonadati</taxon>
        <taxon>Pseudomonadota</taxon>
        <taxon>Gammaproteobacteria</taxon>
        <taxon>Pseudomonadales</taxon>
        <taxon>Marinobacteraceae</taxon>
        <taxon>Marinobacter</taxon>
    </lineage>
</organism>
<gene>
    <name evidence="6" type="ORF">MDG893_19089</name>
</gene>
<dbReference type="GO" id="GO:0008800">
    <property type="term" value="F:beta-lactamase activity"/>
    <property type="evidence" value="ECO:0007669"/>
    <property type="project" value="UniProtKB-EC"/>
</dbReference>
<dbReference type="PANTHER" id="PTHR35333">
    <property type="entry name" value="BETA-LACTAMASE"/>
    <property type="match status" value="1"/>
</dbReference>
<dbReference type="OrthoDB" id="9784149at2"/>
<keyword evidence="4" id="KW-0732">Signal</keyword>
<dbReference type="PROSITE" id="PS00146">
    <property type="entry name" value="BETA_LACTAMASE_A"/>
    <property type="match status" value="1"/>
</dbReference>
<protein>
    <recommendedName>
        <fullName evidence="2">beta-lactamase</fullName>
        <ecNumber evidence="2">3.5.2.6</ecNumber>
    </recommendedName>
</protein>
<name>A6F1V6_9GAMM</name>
<dbReference type="RefSeq" id="WP_007154246.1">
    <property type="nucleotide sequence ID" value="NZ_ABCP01000020.1"/>
</dbReference>
<dbReference type="PRINTS" id="PR00118">
    <property type="entry name" value="BLACTAMASEA"/>
</dbReference>
<keyword evidence="3" id="KW-0046">Antibiotic resistance</keyword>
<dbReference type="eggNOG" id="COG2367">
    <property type="taxonomic scope" value="Bacteria"/>
</dbReference>
<dbReference type="InterPro" id="IPR012338">
    <property type="entry name" value="Beta-lactam/transpept-like"/>
</dbReference>
<sequence length="157" mass="17258">MRSALPVLAILLMTSTLSSVHADPLLEAVKTVEQRLDARVGVALYDSGTGKTWDYHGDDRFPITSTFKTLACAALLANVDNGTDDLDRRVAFSKDDLVTYSPVTETRAEEEAGMSLRELCEAPVTARTPCRSVRIFYTMPSTLHSEVSVAPEFIEIF</sequence>
<proteinExistence type="inferred from homology"/>
<reference evidence="6 7" key="1">
    <citation type="submission" date="2007-06" db="EMBL/GenBank/DDBJ databases">
        <authorList>
            <person name="Green D."/>
            <person name="Ferriera S."/>
            <person name="Johnson J."/>
            <person name="Kravitz S."/>
            <person name="Beeson K."/>
            <person name="Sutton G."/>
            <person name="Rogers Y.-H."/>
            <person name="Friedman R."/>
            <person name="Frazier M."/>
            <person name="Venter J.C."/>
        </authorList>
    </citation>
    <scope>NUCLEOTIDE SEQUENCE [LARGE SCALE GENOMIC DNA]</scope>
    <source>
        <strain evidence="6 7">DG893</strain>
    </source>
</reference>
<dbReference type="STRING" id="443152.MDG893_19089"/>
<feature type="domain" description="Beta-lactamase-related" evidence="5">
    <location>
        <begin position="31"/>
        <end position="122"/>
    </location>
</feature>
<dbReference type="Proteomes" id="UP000005856">
    <property type="component" value="Unassembled WGS sequence"/>
</dbReference>
<feature type="signal peptide" evidence="4">
    <location>
        <begin position="1"/>
        <end position="22"/>
    </location>
</feature>
<dbReference type="EC" id="3.5.2.6" evidence="2"/>
<dbReference type="GO" id="GO:0030655">
    <property type="term" value="P:beta-lactam antibiotic catabolic process"/>
    <property type="evidence" value="ECO:0007669"/>
    <property type="project" value="InterPro"/>
</dbReference>
<dbReference type="Pfam" id="PF00144">
    <property type="entry name" value="Beta-lactamase"/>
    <property type="match status" value="1"/>
</dbReference>
<dbReference type="InterPro" id="IPR001466">
    <property type="entry name" value="Beta-lactam-related"/>
</dbReference>
<dbReference type="InterPro" id="IPR000871">
    <property type="entry name" value="Beta-lactam_class-A"/>
</dbReference>
<evidence type="ECO:0000313" key="7">
    <source>
        <dbReference type="Proteomes" id="UP000005856"/>
    </source>
</evidence>
<feature type="chain" id="PRO_5002693838" description="beta-lactamase" evidence="4">
    <location>
        <begin position="23"/>
        <end position="157"/>
    </location>
</feature>
<dbReference type="InterPro" id="IPR023650">
    <property type="entry name" value="Beta-lactam_class-A_AS"/>
</dbReference>
<comment type="caution">
    <text evidence="6">The sequence shown here is derived from an EMBL/GenBank/DDBJ whole genome shotgun (WGS) entry which is preliminary data.</text>
</comment>
<evidence type="ECO:0000256" key="3">
    <source>
        <dbReference type="ARBA" id="ARBA00023251"/>
    </source>
</evidence>
<accession>A6F1V6</accession>
<evidence type="ECO:0000256" key="4">
    <source>
        <dbReference type="SAM" id="SignalP"/>
    </source>
</evidence>
<dbReference type="AlphaFoldDB" id="A6F1V6"/>
<dbReference type="Gene3D" id="3.40.710.10">
    <property type="entry name" value="DD-peptidase/beta-lactamase superfamily"/>
    <property type="match status" value="1"/>
</dbReference>